<dbReference type="InterPro" id="IPR017452">
    <property type="entry name" value="GPCR_Rhodpsn_7TM"/>
</dbReference>
<keyword evidence="6 11" id="KW-0675">Receptor</keyword>
<evidence type="ECO:0000256" key="4">
    <source>
        <dbReference type="ARBA" id="ARBA00023040"/>
    </source>
</evidence>
<evidence type="ECO:0000313" key="11">
    <source>
        <dbReference type="EMBL" id="KAG9277487.1"/>
    </source>
</evidence>
<proteinExistence type="predicted"/>
<comment type="caution">
    <text evidence="11">The sequence shown here is derived from an EMBL/GenBank/DDBJ whole genome shotgun (WGS) entry which is preliminary data.</text>
</comment>
<keyword evidence="7" id="KW-0325">Glycoprotein</keyword>
<evidence type="ECO:0000256" key="8">
    <source>
        <dbReference type="ARBA" id="ARBA00023224"/>
    </source>
</evidence>
<evidence type="ECO:0000256" key="6">
    <source>
        <dbReference type="ARBA" id="ARBA00023170"/>
    </source>
</evidence>
<evidence type="ECO:0000256" key="5">
    <source>
        <dbReference type="ARBA" id="ARBA00023136"/>
    </source>
</evidence>
<dbReference type="Gene3D" id="1.20.1070.10">
    <property type="entry name" value="Rhodopsin 7-helix transmembrane proteins"/>
    <property type="match status" value="1"/>
</dbReference>
<feature type="transmembrane region" description="Helical" evidence="9">
    <location>
        <begin position="160"/>
        <end position="181"/>
    </location>
</feature>
<evidence type="ECO:0000256" key="1">
    <source>
        <dbReference type="ARBA" id="ARBA00004141"/>
    </source>
</evidence>
<dbReference type="GO" id="GO:0004930">
    <property type="term" value="F:G protein-coupled receptor activity"/>
    <property type="evidence" value="ECO:0007669"/>
    <property type="project" value="UniProtKB-KW"/>
</dbReference>
<dbReference type="AlphaFoldDB" id="A0A8T2M382"/>
<feature type="domain" description="G-protein coupled receptors family 1 profile" evidence="10">
    <location>
        <begin position="35"/>
        <end position="253"/>
    </location>
</feature>
<dbReference type="PANTHER" id="PTHR24232">
    <property type="entry name" value="G-PROTEIN COUPLED RECEPTOR"/>
    <property type="match status" value="1"/>
</dbReference>
<keyword evidence="4" id="KW-0297">G-protein coupled receptor</keyword>
<dbReference type="InterPro" id="IPR000276">
    <property type="entry name" value="GPCR_Rhodpsn"/>
</dbReference>
<dbReference type="EMBL" id="JAICCE010000005">
    <property type="protein sequence ID" value="KAG9277487.1"/>
    <property type="molecule type" value="Genomic_DNA"/>
</dbReference>
<dbReference type="Proteomes" id="UP000752171">
    <property type="component" value="Unassembled WGS sequence"/>
</dbReference>
<dbReference type="GO" id="GO:0005886">
    <property type="term" value="C:plasma membrane"/>
    <property type="evidence" value="ECO:0007669"/>
    <property type="project" value="TreeGrafter"/>
</dbReference>
<organism evidence="11 12">
    <name type="scientific">Astyanax mexicanus</name>
    <name type="common">Blind cave fish</name>
    <name type="synonym">Astyanax fasciatus mexicanus</name>
    <dbReference type="NCBI Taxonomy" id="7994"/>
    <lineage>
        <taxon>Eukaryota</taxon>
        <taxon>Metazoa</taxon>
        <taxon>Chordata</taxon>
        <taxon>Craniata</taxon>
        <taxon>Vertebrata</taxon>
        <taxon>Euteleostomi</taxon>
        <taxon>Actinopterygii</taxon>
        <taxon>Neopterygii</taxon>
        <taxon>Teleostei</taxon>
        <taxon>Ostariophysi</taxon>
        <taxon>Characiformes</taxon>
        <taxon>Characoidei</taxon>
        <taxon>Acestrorhamphidae</taxon>
        <taxon>Acestrorhamphinae</taxon>
        <taxon>Astyanax</taxon>
    </lineage>
</organism>
<feature type="transmembrane region" description="Helical" evidence="9">
    <location>
        <begin position="100"/>
        <end position="122"/>
    </location>
</feature>
<feature type="transmembrane region" description="Helical" evidence="9">
    <location>
        <begin position="20"/>
        <end position="44"/>
    </location>
</feature>
<feature type="transmembrane region" description="Helical" evidence="9">
    <location>
        <begin position="129"/>
        <end position="148"/>
    </location>
</feature>
<keyword evidence="3 9" id="KW-1133">Transmembrane helix</keyword>
<sequence>MDPISNLTTYSSVHLALFRIFFPITVVVPTVGVPANIYILWILLRKQGICSNSDIFTVNLAFLDALCCLLQPMEIAHAITAQPERPVFYSVLLNLFAGPLFQMCTCVDCYIGVIHPIVFLRFKMPRFRLLPCAAVWAATVSLSVSSLFTDNSPKTLESMAGFLIGELGIMVFCNIKILWALKQHRPGCQQLHPAKVRAFRTVLTLLIMVLVHYVTPVANFLVISYNNMDKLSLFPVIAFMLSCISSCNHPFFYLVRTGKLPRFFYRKMQAKVREPTADRSLATVQP</sequence>
<keyword evidence="8" id="KW-0807">Transducer</keyword>
<evidence type="ECO:0000256" key="2">
    <source>
        <dbReference type="ARBA" id="ARBA00022692"/>
    </source>
</evidence>
<dbReference type="PRINTS" id="PR00237">
    <property type="entry name" value="GPCRRHODOPSN"/>
</dbReference>
<dbReference type="PANTHER" id="PTHR24232:SF107">
    <property type="entry name" value="HYDROXYCARBOXYLIC ACID RECEPTOR 2-LIKE"/>
    <property type="match status" value="1"/>
</dbReference>
<feature type="transmembrane region" description="Helical" evidence="9">
    <location>
        <begin position="56"/>
        <end position="80"/>
    </location>
</feature>
<evidence type="ECO:0000256" key="9">
    <source>
        <dbReference type="SAM" id="Phobius"/>
    </source>
</evidence>
<comment type="subcellular location">
    <subcellularLocation>
        <location evidence="1">Membrane</location>
        <topology evidence="1">Multi-pass membrane protein</topology>
    </subcellularLocation>
</comment>
<dbReference type="GO" id="GO:0035025">
    <property type="term" value="P:positive regulation of Rho protein signal transduction"/>
    <property type="evidence" value="ECO:0007669"/>
    <property type="project" value="TreeGrafter"/>
</dbReference>
<keyword evidence="2 9" id="KW-0812">Transmembrane</keyword>
<dbReference type="GO" id="GO:0007200">
    <property type="term" value="P:phospholipase C-activating G protein-coupled receptor signaling pathway"/>
    <property type="evidence" value="ECO:0007669"/>
    <property type="project" value="TreeGrafter"/>
</dbReference>
<feature type="transmembrane region" description="Helical" evidence="9">
    <location>
        <begin position="202"/>
        <end position="225"/>
    </location>
</feature>
<dbReference type="Pfam" id="PF00001">
    <property type="entry name" value="7tm_1"/>
    <property type="match status" value="1"/>
</dbReference>
<evidence type="ECO:0000313" key="12">
    <source>
        <dbReference type="Proteomes" id="UP000752171"/>
    </source>
</evidence>
<accession>A0A8T2M382</accession>
<dbReference type="SUPFAM" id="SSF81321">
    <property type="entry name" value="Family A G protein-coupled receptor-like"/>
    <property type="match status" value="1"/>
</dbReference>
<evidence type="ECO:0000259" key="10">
    <source>
        <dbReference type="PROSITE" id="PS50262"/>
    </source>
</evidence>
<evidence type="ECO:0000256" key="7">
    <source>
        <dbReference type="ARBA" id="ARBA00023180"/>
    </source>
</evidence>
<name>A0A8T2M382_ASTMX</name>
<feature type="transmembrane region" description="Helical" evidence="9">
    <location>
        <begin position="231"/>
        <end position="255"/>
    </location>
</feature>
<gene>
    <name evidence="11" type="primary">P2RY8</name>
    <name evidence="11" type="ORF">AMEX_G7495</name>
</gene>
<dbReference type="PROSITE" id="PS50262">
    <property type="entry name" value="G_PROTEIN_RECEP_F1_2"/>
    <property type="match status" value="1"/>
</dbReference>
<keyword evidence="5 9" id="KW-0472">Membrane</keyword>
<evidence type="ECO:0000256" key="3">
    <source>
        <dbReference type="ARBA" id="ARBA00022989"/>
    </source>
</evidence>
<reference evidence="11 12" key="1">
    <citation type="submission" date="2021-07" db="EMBL/GenBank/DDBJ databases">
        <authorList>
            <person name="Imarazene B."/>
            <person name="Zahm M."/>
            <person name="Klopp C."/>
            <person name="Cabau C."/>
            <person name="Beille S."/>
            <person name="Jouanno E."/>
            <person name="Castinel A."/>
            <person name="Lluch J."/>
            <person name="Gil L."/>
            <person name="Kuchtly C."/>
            <person name="Lopez Roques C."/>
            <person name="Donnadieu C."/>
            <person name="Parrinello H."/>
            <person name="Journot L."/>
            <person name="Du K."/>
            <person name="Schartl M."/>
            <person name="Retaux S."/>
            <person name="Guiguen Y."/>
        </authorList>
    </citation>
    <scope>NUCLEOTIDE SEQUENCE [LARGE SCALE GENOMIC DNA]</scope>
    <source>
        <strain evidence="11">Pach_M1</strain>
        <tissue evidence="11">Testis</tissue>
    </source>
</reference>
<protein>
    <submittedName>
        <fullName evidence="11">Proteinase-activated receptor 3-like</fullName>
    </submittedName>
</protein>